<feature type="region of interest" description="Disordered" evidence="2">
    <location>
        <begin position="490"/>
        <end position="587"/>
    </location>
</feature>
<evidence type="ECO:0000256" key="1">
    <source>
        <dbReference type="SAM" id="Coils"/>
    </source>
</evidence>
<organism evidence="3 4">
    <name type="scientific">Ectocarpus siliculosus</name>
    <name type="common">Brown alga</name>
    <name type="synonym">Conferva siliculosa</name>
    <dbReference type="NCBI Taxonomy" id="2880"/>
    <lineage>
        <taxon>Eukaryota</taxon>
        <taxon>Sar</taxon>
        <taxon>Stramenopiles</taxon>
        <taxon>Ochrophyta</taxon>
        <taxon>PX clade</taxon>
        <taxon>Phaeophyceae</taxon>
        <taxon>Ectocarpales</taxon>
        <taxon>Ectocarpaceae</taxon>
        <taxon>Ectocarpus</taxon>
    </lineage>
</organism>
<reference evidence="3 4" key="1">
    <citation type="journal article" date="2010" name="Nature">
        <title>The Ectocarpus genome and the independent evolution of multicellularity in brown algae.</title>
        <authorList>
            <person name="Cock J.M."/>
            <person name="Sterck L."/>
            <person name="Rouze P."/>
            <person name="Scornet D."/>
            <person name="Allen A.E."/>
            <person name="Amoutzias G."/>
            <person name="Anthouard V."/>
            <person name="Artiguenave F."/>
            <person name="Aury J.M."/>
            <person name="Badger J.H."/>
            <person name="Beszteri B."/>
            <person name="Billiau K."/>
            <person name="Bonnet E."/>
            <person name="Bothwell J.H."/>
            <person name="Bowler C."/>
            <person name="Boyen C."/>
            <person name="Brownlee C."/>
            <person name="Carrano C.J."/>
            <person name="Charrier B."/>
            <person name="Cho G.Y."/>
            <person name="Coelho S.M."/>
            <person name="Collen J."/>
            <person name="Corre E."/>
            <person name="Da Silva C."/>
            <person name="Delage L."/>
            <person name="Delaroque N."/>
            <person name="Dittami S.M."/>
            <person name="Doulbeau S."/>
            <person name="Elias M."/>
            <person name="Farnham G."/>
            <person name="Gachon C.M."/>
            <person name="Gschloessl B."/>
            <person name="Heesch S."/>
            <person name="Jabbari K."/>
            <person name="Jubin C."/>
            <person name="Kawai H."/>
            <person name="Kimura K."/>
            <person name="Kloareg B."/>
            <person name="Kupper F.C."/>
            <person name="Lang D."/>
            <person name="Le Bail A."/>
            <person name="Leblanc C."/>
            <person name="Lerouge P."/>
            <person name="Lohr M."/>
            <person name="Lopez P.J."/>
            <person name="Martens C."/>
            <person name="Maumus F."/>
            <person name="Michel G."/>
            <person name="Miranda-Saavedra D."/>
            <person name="Morales J."/>
            <person name="Moreau H."/>
            <person name="Motomura T."/>
            <person name="Nagasato C."/>
            <person name="Napoli C.A."/>
            <person name="Nelson D.R."/>
            <person name="Nyvall-Collen P."/>
            <person name="Peters A.F."/>
            <person name="Pommier C."/>
            <person name="Potin P."/>
            <person name="Poulain J."/>
            <person name="Quesneville H."/>
            <person name="Read B."/>
            <person name="Rensing S.A."/>
            <person name="Ritter A."/>
            <person name="Rousvoal S."/>
            <person name="Samanta M."/>
            <person name="Samson G."/>
            <person name="Schroeder D.C."/>
            <person name="Segurens B."/>
            <person name="Strittmatter M."/>
            <person name="Tonon T."/>
            <person name="Tregear J.W."/>
            <person name="Valentin K."/>
            <person name="von Dassow P."/>
            <person name="Yamagishi T."/>
            <person name="Van de Peer Y."/>
            <person name="Wincker P."/>
        </authorList>
    </citation>
    <scope>NUCLEOTIDE SEQUENCE [LARGE SCALE GENOMIC DNA]</scope>
    <source>
        <strain evidence="4">Ec32 / CCAP1310/4</strain>
    </source>
</reference>
<dbReference type="AlphaFoldDB" id="D7FWV3"/>
<dbReference type="InParanoid" id="D7FWV3"/>
<feature type="region of interest" description="Disordered" evidence="2">
    <location>
        <begin position="733"/>
        <end position="756"/>
    </location>
</feature>
<feature type="region of interest" description="Disordered" evidence="2">
    <location>
        <begin position="902"/>
        <end position="993"/>
    </location>
</feature>
<dbReference type="Gene3D" id="1.20.1270.60">
    <property type="entry name" value="Arfaptin homology (AH) domain/BAR domain"/>
    <property type="match status" value="1"/>
</dbReference>
<feature type="region of interest" description="Disordered" evidence="2">
    <location>
        <begin position="411"/>
        <end position="455"/>
    </location>
</feature>
<gene>
    <name evidence="3" type="ORF">Esi_0315_0008</name>
</gene>
<evidence type="ECO:0000256" key="2">
    <source>
        <dbReference type="SAM" id="MobiDB-lite"/>
    </source>
</evidence>
<protein>
    <recommendedName>
        <fullName evidence="5">PH domain-containing protein</fullName>
    </recommendedName>
</protein>
<dbReference type="EMBL" id="FN648504">
    <property type="protein sequence ID" value="CBJ32191.1"/>
    <property type="molecule type" value="Genomic_DNA"/>
</dbReference>
<feature type="compositionally biased region" description="Pro residues" evidence="2">
    <location>
        <begin position="605"/>
        <end position="620"/>
    </location>
</feature>
<feature type="compositionally biased region" description="Low complexity" evidence="2">
    <location>
        <begin position="497"/>
        <end position="513"/>
    </location>
</feature>
<feature type="compositionally biased region" description="Low complexity" evidence="2">
    <location>
        <begin position="621"/>
        <end position="636"/>
    </location>
</feature>
<feature type="compositionally biased region" description="Pro residues" evidence="2">
    <location>
        <begin position="552"/>
        <end position="574"/>
    </location>
</feature>
<feature type="region of interest" description="Disordered" evidence="2">
    <location>
        <begin position="602"/>
        <end position="711"/>
    </location>
</feature>
<dbReference type="OrthoDB" id="306686at2759"/>
<evidence type="ECO:0000313" key="4">
    <source>
        <dbReference type="Proteomes" id="UP000002630"/>
    </source>
</evidence>
<feature type="compositionally biased region" description="Basic and acidic residues" evidence="2">
    <location>
        <begin position="739"/>
        <end position="756"/>
    </location>
</feature>
<feature type="region of interest" description="Disordered" evidence="2">
    <location>
        <begin position="1139"/>
        <end position="1180"/>
    </location>
</feature>
<feature type="coiled-coil region" evidence="1">
    <location>
        <begin position="141"/>
        <end position="191"/>
    </location>
</feature>
<dbReference type="Proteomes" id="UP000002630">
    <property type="component" value="Linkage Group LG06"/>
</dbReference>
<dbReference type="EMBL" id="FN649731">
    <property type="protein sequence ID" value="CBJ32191.1"/>
    <property type="molecule type" value="Genomic_DNA"/>
</dbReference>
<feature type="compositionally biased region" description="Polar residues" evidence="2">
    <location>
        <begin position="930"/>
        <end position="942"/>
    </location>
</feature>
<dbReference type="InterPro" id="IPR027267">
    <property type="entry name" value="AH/BAR_dom_sf"/>
</dbReference>
<feature type="compositionally biased region" description="Gly residues" evidence="2">
    <location>
        <begin position="514"/>
        <end position="526"/>
    </location>
</feature>
<feature type="compositionally biased region" description="Low complexity" evidence="2">
    <location>
        <begin position="949"/>
        <end position="964"/>
    </location>
</feature>
<keyword evidence="4" id="KW-1185">Reference proteome</keyword>
<name>D7FWV3_ECTSI</name>
<accession>D7FWV3</accession>
<feature type="region of interest" description="Disordered" evidence="2">
    <location>
        <begin position="862"/>
        <end position="882"/>
    </location>
</feature>
<feature type="compositionally biased region" description="Low complexity" evidence="2">
    <location>
        <begin position="1156"/>
        <end position="1172"/>
    </location>
</feature>
<evidence type="ECO:0008006" key="5">
    <source>
        <dbReference type="Google" id="ProtNLM"/>
    </source>
</evidence>
<evidence type="ECO:0000313" key="3">
    <source>
        <dbReference type="EMBL" id="CBJ32191.1"/>
    </source>
</evidence>
<keyword evidence="1" id="KW-0175">Coiled coil</keyword>
<dbReference type="CDD" id="cd07307">
    <property type="entry name" value="BAR"/>
    <property type="match status" value="1"/>
</dbReference>
<proteinExistence type="predicted"/>
<feature type="compositionally biased region" description="Gly residues" evidence="2">
    <location>
        <begin position="433"/>
        <end position="455"/>
    </location>
</feature>
<feature type="compositionally biased region" description="Gly residues" evidence="2">
    <location>
        <begin position="637"/>
        <end position="647"/>
    </location>
</feature>
<dbReference type="SUPFAM" id="SSF103657">
    <property type="entry name" value="BAR/IMD domain-like"/>
    <property type="match status" value="1"/>
</dbReference>
<feature type="region of interest" description="Disordered" evidence="2">
    <location>
        <begin position="812"/>
        <end position="834"/>
    </location>
</feature>
<sequence length="1222" mass="123572">MSAGTATKRSRIGHRLLLKMGLRKVGFCPMFDEAHEKYTWLTHYVEEMQESLSAYALQLARMTEAARGVGEDASHIYLVRERGFKPAVAFKEAQDMGHSGYAGQLQQALVKGVVEPIGEWLRDLESIEGLVTDFNEIRVQHDHYRLKVEDLSQKARALEARATTRGDSRDAKQAAEKLKRNTKKLNEVTVEFDKKLSSCCNRMTRAWEDREKMMNGIVARIVHFQESFFAEQLMNSLGVARILSAAEGGGPRWGGTMGIEPFVPKGHVRHYEGELLRKHMVMKERMWYRLVGSSLEVYDMKPKEGRDNTPMYVVTELPVTVHEVKGVTKVSGVNFRVTVLGGGETGGGGLNLYAADEVDGKGWMDALTRASEWDQLASSSKAAGIAPGGEAGVAMAGAAAAAAAVMAAKAKGKGGKKGDGGGEKNPELANNKKGGGGRGGGGLLPPGLAGPGGPVGGMGGGVGIGGSFNSRTGRAGLGPSGVGMPFGNMGSHMNPPSFSGSSFSGSSHSHSSMGGLGGGGGGGGSQMGDPRLHMAAQQMGMSSNGRSGGGPGGPPMGPMPPHFDPPQMSGPPVNPSTGLPVGMRQNGPPIVLPAGMVPRGGGPVVNPPIPPPSMPVPSMPGPWGSTPQQQQQQQQPGWGGGGGGGLGTSRSFTSRFGMKQGAAGRQQGFRRSSSFGDWLGPSGVGQPLSPTMEVDSFETQSTRSAPPFGATATVGDATAAAEAATAAAAKVAAGGHVTGTEETKSSTKDKKGDEGADKATGAKAAAAAAVAAAAAATAAAGAAAAGSKFAEPPAAVPPAPAPGVVTIQTIHTKKDAPRPPAPAPAPAAESKKSAPAASASAAAAAAAIPLSDLFKRGDDGGLSRYDTSGETPARARSKPASTWKRMMSFGGAGSSYRYDAGDAGVSGEGKSSAEEVSESDSALAAKAKNDGTQDSAALTTAEVSRRTDSGATAGSSGGSVVADTPSSAASTRATVGDPTPVIPAVEPPSESPAGGCEYITPAYFAAFSAATTPAPAGGPGSGANPATTSSAAASSAGAAAALTPRTAAASAATAAAEASNDAVAAQAKVFQRLCDSSGSETETGDAGGGAAAGAFGEESTLSFRQLMGWDEVQELLEFGALKEGELTTLWQEAARAQDAELGTGGDPRAQTTDIWGSGSPGAANAAAAAPGSQEGGSGGSTRDVLTVKGFMILVKLIEELQFEKELEQDKGVGLVPGPVCVV</sequence>
<feature type="compositionally biased region" description="Basic and acidic residues" evidence="2">
    <location>
        <begin position="416"/>
        <end position="426"/>
    </location>
</feature>